<dbReference type="EMBL" id="CACVAU010000090">
    <property type="protein sequence ID" value="CAA6827033.1"/>
    <property type="molecule type" value="Genomic_DNA"/>
</dbReference>
<gene>
    <name evidence="1" type="ORF">HELGO_WM8790</name>
</gene>
<protein>
    <submittedName>
        <fullName evidence="1">Uncharacterized protein</fullName>
    </submittedName>
</protein>
<evidence type="ECO:0000313" key="1">
    <source>
        <dbReference type="EMBL" id="CAA6827033.1"/>
    </source>
</evidence>
<proteinExistence type="predicted"/>
<name>A0A6S6UDR2_9BACT</name>
<sequence length="310" mass="36119">MKNKLLSILILTLFVQADKNLFLETLNTSYVEKIEKDKKFSKLLSLYLAEEKPFMSQFEGKTYSNIEGFIYKLVAHNQLISNSQIVNAHHQHTLKGLKSLMSEDYNLIKYIMNIRLYTIYLRSMQCENLNTKNILLQNYPLDPKKIYLQVIQKDENELLEISKKTLNIDLSLEEEQRSLFHEQVMIKLKENSDLRMKNLTNLIKNGSGKEIQDFYKEKSEEETYDLKNTVKALYSQAIISVNRLLGINQSYFAYAPEVLAITLDKVAKSNTLEVYKEHKAIVEKFNILLDQCTETSYKLNVSPSSNKDDK</sequence>
<reference evidence="1" key="1">
    <citation type="submission" date="2020-01" db="EMBL/GenBank/DDBJ databases">
        <authorList>
            <person name="Meier V. D."/>
            <person name="Meier V D."/>
        </authorList>
    </citation>
    <scope>NUCLEOTIDE SEQUENCE</scope>
    <source>
        <strain evidence="1">HLG_WM_MAG_05</strain>
    </source>
</reference>
<accession>A0A6S6UDR2</accession>
<dbReference type="AlphaFoldDB" id="A0A6S6UDR2"/>
<organism evidence="1">
    <name type="scientific">uncultured Sulfurovum sp</name>
    <dbReference type="NCBI Taxonomy" id="269237"/>
    <lineage>
        <taxon>Bacteria</taxon>
        <taxon>Pseudomonadati</taxon>
        <taxon>Campylobacterota</taxon>
        <taxon>Epsilonproteobacteria</taxon>
        <taxon>Campylobacterales</taxon>
        <taxon>Sulfurovaceae</taxon>
        <taxon>Sulfurovum</taxon>
        <taxon>environmental samples</taxon>
    </lineage>
</organism>